<protein>
    <recommendedName>
        <fullName evidence="1">Biotin-protein ligase N-terminal domain-containing protein</fullName>
    </recommendedName>
</protein>
<reference evidence="2 3" key="1">
    <citation type="submission" date="2019-06" db="EMBL/GenBank/DDBJ databases">
        <title>Rhodococcus spaelei sp. nov., isolated from a cave.</title>
        <authorList>
            <person name="Lee S.D."/>
        </authorList>
    </citation>
    <scope>NUCLEOTIDE SEQUENCE [LARGE SCALE GENOMIC DNA]</scope>
    <source>
        <strain evidence="2 3">C9-5</strain>
    </source>
</reference>
<dbReference type="InterPro" id="IPR029062">
    <property type="entry name" value="Class_I_gatase-like"/>
</dbReference>
<feature type="domain" description="Biotin-protein ligase N-terminal" evidence="1">
    <location>
        <begin position="3"/>
        <end position="96"/>
    </location>
</feature>
<dbReference type="Proteomes" id="UP000316256">
    <property type="component" value="Unassembled WGS sequence"/>
</dbReference>
<accession>A0A541B830</accession>
<evidence type="ECO:0000313" key="2">
    <source>
        <dbReference type="EMBL" id="TQF68487.1"/>
    </source>
</evidence>
<name>A0A541B830_9NOCA</name>
<gene>
    <name evidence="2" type="ORF">FK531_15300</name>
</gene>
<dbReference type="AlphaFoldDB" id="A0A541B830"/>
<proteinExistence type="predicted"/>
<sequence length="218" mass="22581">MALVYRGPASVPGCPESVAALLQSSPSRFRTAYVGPGERLEISPAVLATATVYAQPGGPSLSTAWQAMRPYADTLRSWIAGGGKYLGFCVGGYLAGATPGLNLLPGDTWRYISASDASVTTAAPSRITVNWRGVPQALYFQDGPVFQLNPGSGAAVLATYRGGQVAALTTRYGNGRVGVTGPHVEADASWFTDDGLDPTGAVHPDLGHDLIESTVNGL</sequence>
<evidence type="ECO:0000313" key="3">
    <source>
        <dbReference type="Proteomes" id="UP000316256"/>
    </source>
</evidence>
<comment type="caution">
    <text evidence="2">The sequence shown here is derived from an EMBL/GenBank/DDBJ whole genome shotgun (WGS) entry which is preliminary data.</text>
</comment>
<dbReference type="SUPFAM" id="SSF52317">
    <property type="entry name" value="Class I glutamine amidotransferase-like"/>
    <property type="match status" value="1"/>
</dbReference>
<dbReference type="OrthoDB" id="20888at2"/>
<organism evidence="2 3">
    <name type="scientific">Rhodococcus spelaei</name>
    <dbReference type="NCBI Taxonomy" id="2546320"/>
    <lineage>
        <taxon>Bacteria</taxon>
        <taxon>Bacillati</taxon>
        <taxon>Actinomycetota</taxon>
        <taxon>Actinomycetes</taxon>
        <taxon>Mycobacteriales</taxon>
        <taxon>Nocardiaceae</taxon>
        <taxon>Rhodococcus</taxon>
    </lineage>
</organism>
<dbReference type="InterPro" id="IPR019197">
    <property type="entry name" value="Biotin-prot_ligase_N"/>
</dbReference>
<dbReference type="Gene3D" id="3.40.50.880">
    <property type="match status" value="1"/>
</dbReference>
<dbReference type="Pfam" id="PF09825">
    <property type="entry name" value="BPL_N"/>
    <property type="match status" value="1"/>
</dbReference>
<dbReference type="EMBL" id="VIGH01000006">
    <property type="protein sequence ID" value="TQF68487.1"/>
    <property type="molecule type" value="Genomic_DNA"/>
</dbReference>
<keyword evidence="3" id="KW-1185">Reference proteome</keyword>
<evidence type="ECO:0000259" key="1">
    <source>
        <dbReference type="Pfam" id="PF09825"/>
    </source>
</evidence>